<evidence type="ECO:0000256" key="4">
    <source>
        <dbReference type="ARBA" id="ARBA00022692"/>
    </source>
</evidence>
<comment type="cofactor">
    <cofactor evidence="7">
        <name>Mg(2+)</name>
        <dbReference type="ChEBI" id="CHEBI:18420"/>
    </cofactor>
</comment>
<evidence type="ECO:0000256" key="8">
    <source>
        <dbReference type="SAM" id="Phobius"/>
    </source>
</evidence>
<keyword evidence="5 8" id="KW-1133">Transmembrane helix</keyword>
<keyword evidence="6 8" id="KW-0472">Membrane</keyword>
<dbReference type="PATRIC" id="fig|571913.6.peg.3950"/>
<dbReference type="PANTHER" id="PTHR22926:SF3">
    <property type="entry name" value="UNDECAPRENYL-PHOSPHATE ALPHA-N-ACETYLGLUCOSAMINYL 1-PHOSPHATE TRANSFERASE"/>
    <property type="match status" value="1"/>
</dbReference>
<dbReference type="Proteomes" id="UP000066480">
    <property type="component" value="Chromosome"/>
</dbReference>
<feature type="transmembrane region" description="Helical" evidence="8">
    <location>
        <begin position="163"/>
        <end position="181"/>
    </location>
</feature>
<protein>
    <submittedName>
        <fullName evidence="9">UDP-N-acetylmuramyl pentapeptide phosphotransferase</fullName>
    </submittedName>
</protein>
<feature type="binding site" evidence="7">
    <location>
        <position position="155"/>
    </location>
    <ligand>
        <name>Mg(2+)</name>
        <dbReference type="ChEBI" id="CHEBI:18420"/>
    </ligand>
</feature>
<dbReference type="GO" id="GO:0046872">
    <property type="term" value="F:metal ion binding"/>
    <property type="evidence" value="ECO:0007669"/>
    <property type="project" value="UniProtKB-KW"/>
</dbReference>
<evidence type="ECO:0000256" key="1">
    <source>
        <dbReference type="ARBA" id="ARBA00004651"/>
    </source>
</evidence>
<dbReference type="AlphaFoldDB" id="A0A0K1JLR1"/>
<dbReference type="PROSITE" id="PS01348">
    <property type="entry name" value="MRAY_2"/>
    <property type="match status" value="1"/>
</dbReference>
<evidence type="ECO:0000313" key="10">
    <source>
        <dbReference type="Proteomes" id="UP000066480"/>
    </source>
</evidence>
<dbReference type="KEGG" id="lmoi:VV02_19510"/>
<organism evidence="9 10">
    <name type="scientific">Luteipulveratus mongoliensis</name>
    <dbReference type="NCBI Taxonomy" id="571913"/>
    <lineage>
        <taxon>Bacteria</taxon>
        <taxon>Bacillati</taxon>
        <taxon>Actinomycetota</taxon>
        <taxon>Actinomycetes</taxon>
        <taxon>Micrococcales</taxon>
        <taxon>Dermacoccaceae</taxon>
        <taxon>Luteipulveratus</taxon>
    </lineage>
</organism>
<dbReference type="OrthoDB" id="9783652at2"/>
<dbReference type="EMBL" id="CP011112">
    <property type="protein sequence ID" value="AKU17518.1"/>
    <property type="molecule type" value="Genomic_DNA"/>
</dbReference>
<reference evidence="9 10" key="1">
    <citation type="submission" date="2015-03" db="EMBL/GenBank/DDBJ databases">
        <title>Luteipulveratus halotolerans sp. nov., a novel actinobacterium (Dermacoccaceae) from Sarawak, Malaysia.</title>
        <authorList>
            <person name="Juboi H."/>
            <person name="Basik A."/>
            <person name="Shamsul S.S."/>
            <person name="Arnold P."/>
            <person name="Schmitt E.K."/>
            <person name="Sanglier J.-J."/>
            <person name="Yeo T."/>
        </authorList>
    </citation>
    <scope>NUCLEOTIDE SEQUENCE [LARGE SCALE GENOMIC DNA]</scope>
    <source>
        <strain evidence="9 10">MN07-A0370</strain>
    </source>
</reference>
<dbReference type="STRING" id="571913.VV02_19510"/>
<feature type="transmembrane region" description="Helical" evidence="8">
    <location>
        <begin position="259"/>
        <end position="284"/>
    </location>
</feature>
<name>A0A0K1JLR1_9MICO</name>
<evidence type="ECO:0000256" key="5">
    <source>
        <dbReference type="ARBA" id="ARBA00022989"/>
    </source>
</evidence>
<feature type="transmembrane region" description="Helical" evidence="8">
    <location>
        <begin position="106"/>
        <end position="126"/>
    </location>
</feature>
<comment type="subcellular location">
    <subcellularLocation>
        <location evidence="1">Cell membrane</location>
        <topology evidence="1">Multi-pass membrane protein</topology>
    </subcellularLocation>
</comment>
<feature type="transmembrane region" description="Helical" evidence="8">
    <location>
        <begin position="75"/>
        <end position="94"/>
    </location>
</feature>
<dbReference type="RefSeq" id="WP_052594221.1">
    <property type="nucleotide sequence ID" value="NZ_CP011112.1"/>
</dbReference>
<feature type="transmembrane region" description="Helical" evidence="8">
    <location>
        <begin position="48"/>
        <end position="69"/>
    </location>
</feature>
<evidence type="ECO:0000256" key="6">
    <source>
        <dbReference type="ARBA" id="ARBA00023136"/>
    </source>
</evidence>
<feature type="transmembrane region" description="Helical" evidence="8">
    <location>
        <begin position="138"/>
        <end position="156"/>
    </location>
</feature>
<evidence type="ECO:0000256" key="2">
    <source>
        <dbReference type="ARBA" id="ARBA00022475"/>
    </source>
</evidence>
<sequence>MREYVLVAVIAAVFTFVATPVARWVAVRFGAVTPVRGRDVHSVPIPRLGGIAMLVGFTVAILVAIQLPYLSTLPHRPLAGVLAGATLMCLLGAIDDFRELDALTKFAGQLIAAGVMAFSGVQLITLPIAGQTVLPQPVMIGLTVFIVIATTNAVNFADGLDGLAAGVVAIAGGTFFIWAYSMPNTGNDASTASVFSVATLITAGLVGSCVGFLPHNFHPARLFMGDSGALLLGLLLSAATISLTGQFDPATADNRQATVAQWLPIALPVAILALPVLDVVMAIIRRRGRFSQPDSKHLHHRMLQIGHTHRRAVLILYLWSVSVASGVLGYAFLPASWATTLVACLLAASLLLTWGVPRWSPARRLRP</sequence>
<feature type="transmembrane region" description="Helical" evidence="8">
    <location>
        <begin position="229"/>
        <end position="247"/>
    </location>
</feature>
<dbReference type="GO" id="GO:0009103">
    <property type="term" value="P:lipopolysaccharide biosynthetic process"/>
    <property type="evidence" value="ECO:0007669"/>
    <property type="project" value="TreeGrafter"/>
</dbReference>
<feature type="transmembrane region" description="Helical" evidence="8">
    <location>
        <begin position="312"/>
        <end position="331"/>
    </location>
</feature>
<dbReference type="Pfam" id="PF00953">
    <property type="entry name" value="Glycos_transf_4"/>
    <property type="match status" value="1"/>
</dbReference>
<gene>
    <name evidence="9" type="ORF">VV02_19510</name>
</gene>
<keyword evidence="3 9" id="KW-0808">Transferase</keyword>
<dbReference type="InterPro" id="IPR000715">
    <property type="entry name" value="Glycosyl_transferase_4"/>
</dbReference>
<feature type="binding site" evidence="7">
    <location>
        <position position="226"/>
    </location>
    <ligand>
        <name>Mg(2+)</name>
        <dbReference type="ChEBI" id="CHEBI:18420"/>
    </ligand>
</feature>
<keyword evidence="4 8" id="KW-0812">Transmembrane</keyword>
<dbReference type="GO" id="GO:0016780">
    <property type="term" value="F:phosphotransferase activity, for other substituted phosphate groups"/>
    <property type="evidence" value="ECO:0007669"/>
    <property type="project" value="InterPro"/>
</dbReference>
<dbReference type="CDD" id="cd06853">
    <property type="entry name" value="GT_WecA_like"/>
    <property type="match status" value="1"/>
</dbReference>
<keyword evidence="7" id="KW-0460">Magnesium</keyword>
<evidence type="ECO:0000256" key="7">
    <source>
        <dbReference type="PIRSR" id="PIRSR600715-1"/>
    </source>
</evidence>
<dbReference type="InterPro" id="IPR018480">
    <property type="entry name" value="PNAcMuramoyl-5peptid_Trfase_CS"/>
</dbReference>
<evidence type="ECO:0000313" key="9">
    <source>
        <dbReference type="EMBL" id="AKU17518.1"/>
    </source>
</evidence>
<keyword evidence="10" id="KW-1185">Reference proteome</keyword>
<keyword evidence="7" id="KW-0479">Metal-binding</keyword>
<dbReference type="GO" id="GO:0044038">
    <property type="term" value="P:cell wall macromolecule biosynthetic process"/>
    <property type="evidence" value="ECO:0007669"/>
    <property type="project" value="TreeGrafter"/>
</dbReference>
<feature type="transmembrane region" description="Helical" evidence="8">
    <location>
        <begin position="6"/>
        <end position="27"/>
    </location>
</feature>
<proteinExistence type="predicted"/>
<keyword evidence="2" id="KW-1003">Cell membrane</keyword>
<feature type="transmembrane region" description="Helical" evidence="8">
    <location>
        <begin position="193"/>
        <end position="217"/>
    </location>
</feature>
<dbReference type="PANTHER" id="PTHR22926">
    <property type="entry name" value="PHOSPHO-N-ACETYLMURAMOYL-PENTAPEPTIDE-TRANSFERASE"/>
    <property type="match status" value="1"/>
</dbReference>
<dbReference type="GO" id="GO:0071555">
    <property type="term" value="P:cell wall organization"/>
    <property type="evidence" value="ECO:0007669"/>
    <property type="project" value="TreeGrafter"/>
</dbReference>
<feature type="transmembrane region" description="Helical" evidence="8">
    <location>
        <begin position="337"/>
        <end position="356"/>
    </location>
</feature>
<dbReference type="GO" id="GO:0005886">
    <property type="term" value="C:plasma membrane"/>
    <property type="evidence" value="ECO:0007669"/>
    <property type="project" value="UniProtKB-SubCell"/>
</dbReference>
<accession>A0A0K1JLR1</accession>
<evidence type="ECO:0000256" key="3">
    <source>
        <dbReference type="ARBA" id="ARBA00022679"/>
    </source>
</evidence>